<dbReference type="Gene3D" id="1.20.1250.20">
    <property type="entry name" value="MFS general substrate transporter like domains"/>
    <property type="match status" value="1"/>
</dbReference>
<feature type="region of interest" description="Disordered" evidence="5">
    <location>
        <begin position="303"/>
        <end position="324"/>
    </location>
</feature>
<evidence type="ECO:0000256" key="6">
    <source>
        <dbReference type="SAM" id="Phobius"/>
    </source>
</evidence>
<gene>
    <name evidence="7" type="ORF">VTL71DRAFT_5864</name>
</gene>
<keyword evidence="8" id="KW-1185">Reference proteome</keyword>
<protein>
    <submittedName>
        <fullName evidence="7">Uncharacterized protein</fullName>
    </submittedName>
</protein>
<dbReference type="SUPFAM" id="SSF103473">
    <property type="entry name" value="MFS general substrate transporter"/>
    <property type="match status" value="1"/>
</dbReference>
<keyword evidence="3 6" id="KW-1133">Transmembrane helix</keyword>
<keyword evidence="2 6" id="KW-0812">Transmembrane</keyword>
<evidence type="ECO:0000256" key="1">
    <source>
        <dbReference type="ARBA" id="ARBA00004141"/>
    </source>
</evidence>
<evidence type="ECO:0000256" key="3">
    <source>
        <dbReference type="ARBA" id="ARBA00022989"/>
    </source>
</evidence>
<reference evidence="7 8" key="1">
    <citation type="journal article" date="2024" name="Commun. Biol.">
        <title>Comparative genomic analysis of thermophilic fungi reveals convergent evolutionary adaptations and gene losses.</title>
        <authorList>
            <person name="Steindorff A.S."/>
            <person name="Aguilar-Pontes M.V."/>
            <person name="Robinson A.J."/>
            <person name="Andreopoulos B."/>
            <person name="LaButti K."/>
            <person name="Kuo A."/>
            <person name="Mondo S."/>
            <person name="Riley R."/>
            <person name="Otillar R."/>
            <person name="Haridas S."/>
            <person name="Lipzen A."/>
            <person name="Grimwood J."/>
            <person name="Schmutz J."/>
            <person name="Clum A."/>
            <person name="Reid I.D."/>
            <person name="Moisan M.C."/>
            <person name="Butler G."/>
            <person name="Nguyen T.T.M."/>
            <person name="Dewar K."/>
            <person name="Conant G."/>
            <person name="Drula E."/>
            <person name="Henrissat B."/>
            <person name="Hansel C."/>
            <person name="Singer S."/>
            <person name="Hutchinson M.I."/>
            <person name="de Vries R.P."/>
            <person name="Natvig D.O."/>
            <person name="Powell A.J."/>
            <person name="Tsang A."/>
            <person name="Grigoriev I.V."/>
        </authorList>
    </citation>
    <scope>NUCLEOTIDE SEQUENCE [LARGE SCALE GENOMIC DNA]</scope>
    <source>
        <strain evidence="7 8">CBS 494.80</strain>
    </source>
</reference>
<evidence type="ECO:0000256" key="5">
    <source>
        <dbReference type="SAM" id="MobiDB-lite"/>
    </source>
</evidence>
<comment type="subcellular location">
    <subcellularLocation>
        <location evidence="1">Membrane</location>
        <topology evidence="1">Multi-pass membrane protein</topology>
    </subcellularLocation>
</comment>
<evidence type="ECO:0000256" key="4">
    <source>
        <dbReference type="ARBA" id="ARBA00023136"/>
    </source>
</evidence>
<dbReference type="InterPro" id="IPR036259">
    <property type="entry name" value="MFS_trans_sf"/>
</dbReference>
<dbReference type="Proteomes" id="UP001595075">
    <property type="component" value="Unassembled WGS sequence"/>
</dbReference>
<accession>A0ABR4BZQ2</accession>
<dbReference type="PANTHER" id="PTHR23502:SF74">
    <property type="entry name" value="MAJOR FACILITATOR SUPERFAMILY (MFS) PROFILE DOMAIN-CONTAINING PROTEIN"/>
    <property type="match status" value="1"/>
</dbReference>
<dbReference type="EMBL" id="JAZHXI010000016">
    <property type="protein sequence ID" value="KAL2062792.1"/>
    <property type="molecule type" value="Genomic_DNA"/>
</dbReference>
<feature type="transmembrane region" description="Helical" evidence="6">
    <location>
        <begin position="126"/>
        <end position="148"/>
    </location>
</feature>
<organism evidence="7 8">
    <name type="scientific">Oculimacula yallundae</name>
    <dbReference type="NCBI Taxonomy" id="86028"/>
    <lineage>
        <taxon>Eukaryota</taxon>
        <taxon>Fungi</taxon>
        <taxon>Dikarya</taxon>
        <taxon>Ascomycota</taxon>
        <taxon>Pezizomycotina</taxon>
        <taxon>Leotiomycetes</taxon>
        <taxon>Helotiales</taxon>
        <taxon>Ploettnerulaceae</taxon>
        <taxon>Oculimacula</taxon>
    </lineage>
</organism>
<name>A0ABR4BZQ2_9HELO</name>
<evidence type="ECO:0000313" key="7">
    <source>
        <dbReference type="EMBL" id="KAL2062792.1"/>
    </source>
</evidence>
<sequence>MSARLYLGARGHDLEDAESDVSANKRILKYDNANPSLNPQNWSTARKTLILAINFGLVVNATMVLRSRPAASKQPSNISAWKMITDGEFFRFPYTLLGIFAAGPPGTAGGICADLYAEDLHRGHAILGYNMATQIGAVFGPVISGWAVMHSCNLPFWTGLGIGTFCFTVAVLGMPETNHNVVLDKRAKQIQKTHSTRAPRGPLQDKKFIWKDFATKTLLRPLAMPKEQAVLFSFRRPQKVIGNPVESWDRMHTVYGIYDFNTGQEGLTFIGSESEYFSRYQHNTPSILSTRIPYLRKSLGSSTMAPNVSHQPAHPDLSLSSAYS</sequence>
<dbReference type="InterPro" id="IPR011701">
    <property type="entry name" value="MFS"/>
</dbReference>
<keyword evidence="4 6" id="KW-0472">Membrane</keyword>
<comment type="caution">
    <text evidence="7">The sequence shown here is derived from an EMBL/GenBank/DDBJ whole genome shotgun (WGS) entry which is preliminary data.</text>
</comment>
<proteinExistence type="predicted"/>
<evidence type="ECO:0000313" key="8">
    <source>
        <dbReference type="Proteomes" id="UP001595075"/>
    </source>
</evidence>
<evidence type="ECO:0000256" key="2">
    <source>
        <dbReference type="ARBA" id="ARBA00022692"/>
    </source>
</evidence>
<dbReference type="Pfam" id="PF07690">
    <property type="entry name" value="MFS_1"/>
    <property type="match status" value="1"/>
</dbReference>
<feature type="transmembrane region" description="Helical" evidence="6">
    <location>
        <begin position="154"/>
        <end position="175"/>
    </location>
</feature>
<dbReference type="PANTHER" id="PTHR23502">
    <property type="entry name" value="MAJOR FACILITATOR SUPERFAMILY"/>
    <property type="match status" value="1"/>
</dbReference>